<reference evidence="1 2" key="1">
    <citation type="submission" date="2016-07" db="EMBL/GenBank/DDBJ databases">
        <title>Pervasive Adenine N6-methylation of Active Genes in Fungi.</title>
        <authorList>
            <consortium name="DOE Joint Genome Institute"/>
            <person name="Mondo S.J."/>
            <person name="Dannebaum R.O."/>
            <person name="Kuo R.C."/>
            <person name="Labutti K."/>
            <person name="Haridas S."/>
            <person name="Kuo A."/>
            <person name="Salamov A."/>
            <person name="Ahrendt S.R."/>
            <person name="Lipzen A."/>
            <person name="Sullivan W."/>
            <person name="Andreopoulos W.B."/>
            <person name="Clum A."/>
            <person name="Lindquist E."/>
            <person name="Daum C."/>
            <person name="Ramamoorthy G.K."/>
            <person name="Gryganskyi A."/>
            <person name="Culley D."/>
            <person name="Magnuson J.K."/>
            <person name="James T.Y."/>
            <person name="O'Malley M.A."/>
            <person name="Stajich J.E."/>
            <person name="Spatafora J.W."/>
            <person name="Visel A."/>
            <person name="Grigoriev I.V."/>
        </authorList>
    </citation>
    <scope>NUCLEOTIDE SEQUENCE [LARGE SCALE GENOMIC DNA]</scope>
    <source>
        <strain evidence="1 2">CBS 115471</strain>
    </source>
</reference>
<dbReference type="OrthoDB" id="3792448at2759"/>
<dbReference type="AlphaFoldDB" id="A0A1Y1ZCP0"/>
<evidence type="ECO:0000313" key="1">
    <source>
        <dbReference type="EMBL" id="ORY08053.1"/>
    </source>
</evidence>
<feature type="non-terminal residue" evidence="1">
    <location>
        <position position="129"/>
    </location>
</feature>
<evidence type="ECO:0000313" key="2">
    <source>
        <dbReference type="Proteomes" id="UP000193144"/>
    </source>
</evidence>
<organism evidence="1 2">
    <name type="scientific">Clohesyomyces aquaticus</name>
    <dbReference type="NCBI Taxonomy" id="1231657"/>
    <lineage>
        <taxon>Eukaryota</taxon>
        <taxon>Fungi</taxon>
        <taxon>Dikarya</taxon>
        <taxon>Ascomycota</taxon>
        <taxon>Pezizomycotina</taxon>
        <taxon>Dothideomycetes</taxon>
        <taxon>Pleosporomycetidae</taxon>
        <taxon>Pleosporales</taxon>
        <taxon>Lindgomycetaceae</taxon>
        <taxon>Clohesyomyces</taxon>
    </lineage>
</organism>
<dbReference type="EMBL" id="MCFA01000104">
    <property type="protein sequence ID" value="ORY08053.1"/>
    <property type="molecule type" value="Genomic_DNA"/>
</dbReference>
<accession>A0A1Y1ZCP0</accession>
<proteinExistence type="predicted"/>
<feature type="non-terminal residue" evidence="1">
    <location>
        <position position="1"/>
    </location>
</feature>
<dbReference type="Proteomes" id="UP000193144">
    <property type="component" value="Unassembled WGS sequence"/>
</dbReference>
<comment type="caution">
    <text evidence="1">The sequence shown here is derived from an EMBL/GenBank/DDBJ whole genome shotgun (WGS) entry which is preliminary data.</text>
</comment>
<name>A0A1Y1ZCP0_9PLEO</name>
<keyword evidence="2" id="KW-1185">Reference proteome</keyword>
<protein>
    <submittedName>
        <fullName evidence="1">Uncharacterized protein</fullName>
    </submittedName>
</protein>
<sequence>SLLNRWIIDPGSNTHVANSKEHNWKTTALPGPDDYVHAGGQLLPGYSTVRNTLRLVKLRYGNLILLSYVAYIPELFTSVVSLSRCSTVGIHFDSGRDCLYQTEPSNVICLLKRTTGHWLIDAEASNRPP</sequence>
<gene>
    <name evidence="1" type="ORF">BCR34DRAFT_468955</name>
</gene>